<dbReference type="WBParaSite" id="Hba_12824">
    <property type="protein sequence ID" value="Hba_12824"/>
    <property type="gene ID" value="Hba_12824"/>
</dbReference>
<name>A0A1I7X5I5_HETBA</name>
<feature type="compositionally biased region" description="Basic residues" evidence="1">
    <location>
        <begin position="1"/>
        <end position="14"/>
    </location>
</feature>
<evidence type="ECO:0000313" key="2">
    <source>
        <dbReference type="Proteomes" id="UP000095283"/>
    </source>
</evidence>
<evidence type="ECO:0000256" key="1">
    <source>
        <dbReference type="SAM" id="MobiDB-lite"/>
    </source>
</evidence>
<keyword evidence="2" id="KW-1185">Reference proteome</keyword>
<feature type="region of interest" description="Disordered" evidence="1">
    <location>
        <begin position="55"/>
        <end position="80"/>
    </location>
</feature>
<dbReference type="AlphaFoldDB" id="A0A1I7X5I5"/>
<reference evidence="3" key="1">
    <citation type="submission" date="2016-11" db="UniProtKB">
        <authorList>
            <consortium name="WormBaseParasite"/>
        </authorList>
    </citation>
    <scope>IDENTIFICATION</scope>
</reference>
<organism evidence="2 3">
    <name type="scientific">Heterorhabditis bacteriophora</name>
    <name type="common">Entomopathogenic nematode worm</name>
    <dbReference type="NCBI Taxonomy" id="37862"/>
    <lineage>
        <taxon>Eukaryota</taxon>
        <taxon>Metazoa</taxon>
        <taxon>Ecdysozoa</taxon>
        <taxon>Nematoda</taxon>
        <taxon>Chromadorea</taxon>
        <taxon>Rhabditida</taxon>
        <taxon>Rhabditina</taxon>
        <taxon>Rhabditomorpha</taxon>
        <taxon>Strongyloidea</taxon>
        <taxon>Heterorhabditidae</taxon>
        <taxon>Heterorhabditis</taxon>
    </lineage>
</organism>
<feature type="compositionally biased region" description="Basic and acidic residues" evidence="1">
    <location>
        <begin position="55"/>
        <end position="76"/>
    </location>
</feature>
<protein>
    <submittedName>
        <fullName evidence="3">Uncharacterized protein</fullName>
    </submittedName>
</protein>
<dbReference type="Proteomes" id="UP000095283">
    <property type="component" value="Unplaced"/>
</dbReference>
<evidence type="ECO:0000313" key="3">
    <source>
        <dbReference type="WBParaSite" id="Hba_12824"/>
    </source>
</evidence>
<feature type="region of interest" description="Disordered" evidence="1">
    <location>
        <begin position="1"/>
        <end position="22"/>
    </location>
</feature>
<accession>A0A1I7X5I5</accession>
<proteinExistence type="predicted"/>
<sequence>MRRMNMSRYRRSRSRSPVLRGPRSVVSKALTVNMLDASSLEAVKHCDGDRKLARDFDDADDRKNGRFRDEDGDKPVQRLIDPTAVPKGKSYFDVGLYIYI</sequence>